<dbReference type="PANTHER" id="PTHR22826:SF106">
    <property type="entry name" value="TRIO, ISOFORM A"/>
    <property type="match status" value="1"/>
</dbReference>
<organism evidence="3 4">
    <name type="scientific">Eschrichtius robustus</name>
    <name type="common">California gray whale</name>
    <name type="synonym">Eschrichtius gibbosus</name>
    <dbReference type="NCBI Taxonomy" id="9764"/>
    <lineage>
        <taxon>Eukaryota</taxon>
        <taxon>Metazoa</taxon>
        <taxon>Chordata</taxon>
        <taxon>Craniata</taxon>
        <taxon>Vertebrata</taxon>
        <taxon>Euteleostomi</taxon>
        <taxon>Mammalia</taxon>
        <taxon>Eutheria</taxon>
        <taxon>Laurasiatheria</taxon>
        <taxon>Artiodactyla</taxon>
        <taxon>Whippomorpha</taxon>
        <taxon>Cetacea</taxon>
        <taxon>Mysticeti</taxon>
        <taxon>Eschrichtiidae</taxon>
        <taxon>Eschrichtius</taxon>
    </lineage>
</organism>
<comment type="caution">
    <text evidence="3">The sequence shown here is derived from an EMBL/GenBank/DDBJ whole genome shotgun (WGS) entry which is preliminary data.</text>
</comment>
<accession>A0AB34I233</accession>
<gene>
    <name evidence="3" type="ORF">J1605_017757</name>
</gene>
<feature type="domain" description="SESTD1-like spectrin repeats region" evidence="2">
    <location>
        <begin position="100"/>
        <end position="205"/>
    </location>
</feature>
<dbReference type="Gene3D" id="1.20.58.60">
    <property type="match status" value="2"/>
</dbReference>
<dbReference type="AlphaFoldDB" id="A0AB34I233"/>
<evidence type="ECO:0000313" key="4">
    <source>
        <dbReference type="Proteomes" id="UP001159641"/>
    </source>
</evidence>
<dbReference type="InterPro" id="IPR056804">
    <property type="entry name" value="Spectrin_SESTD1"/>
</dbReference>
<evidence type="ECO:0000313" key="3">
    <source>
        <dbReference type="EMBL" id="KAJ8796654.1"/>
    </source>
</evidence>
<evidence type="ECO:0000259" key="2">
    <source>
        <dbReference type="Pfam" id="PF24915"/>
    </source>
</evidence>
<dbReference type="Proteomes" id="UP001159641">
    <property type="component" value="Unassembled WGS sequence"/>
</dbReference>
<keyword evidence="1" id="KW-0344">Guanine-nucleotide releasing factor</keyword>
<evidence type="ECO:0000256" key="1">
    <source>
        <dbReference type="ARBA" id="ARBA00022658"/>
    </source>
</evidence>
<name>A0AB34I233_ESCRO</name>
<sequence>MRQLFSDSPLLCWSTASGEETDLSPCVNMGHSHFWVLWVWLTHVKNAYVNINRIMSVASRLSEAGHYASQQIKQISTQLDQEWKSFAAALDERSTILAMSAVFHQKAEQFLSGVDAWCKMCSEGGLPSEMQDLELAIHHHQSLYEQVTQAYTEVSQDGKALLDVLQRPLSPGNSESLTATANYSKAVHQVLDVVHEVLHHQRRLESIWQHRKVRLHQRLQLCVFQQDVQQVTDCFPEPGICLRQAGRWHKSLT</sequence>
<dbReference type="InterPro" id="IPR051336">
    <property type="entry name" value="RhoGEF_Guanine_NuclExch_SF"/>
</dbReference>
<dbReference type="GO" id="GO:0019898">
    <property type="term" value="C:extrinsic component of membrane"/>
    <property type="evidence" value="ECO:0007669"/>
    <property type="project" value="TreeGrafter"/>
</dbReference>
<dbReference type="Pfam" id="PF24915">
    <property type="entry name" value="Spectrin_SESTD1"/>
    <property type="match status" value="1"/>
</dbReference>
<proteinExistence type="predicted"/>
<reference evidence="3 4" key="1">
    <citation type="submission" date="2022-11" db="EMBL/GenBank/DDBJ databases">
        <title>Whole genome sequence of Eschrichtius robustus ER-17-0199.</title>
        <authorList>
            <person name="Bruniche-Olsen A."/>
            <person name="Black A.N."/>
            <person name="Fields C.J."/>
            <person name="Walden K."/>
            <person name="Dewoody J.A."/>
        </authorList>
    </citation>
    <scope>NUCLEOTIDE SEQUENCE [LARGE SCALE GENOMIC DNA]</scope>
    <source>
        <strain evidence="3">ER-17-0199</strain>
        <tissue evidence="3">Blubber</tissue>
    </source>
</reference>
<dbReference type="PANTHER" id="PTHR22826">
    <property type="entry name" value="RHO GUANINE EXCHANGE FACTOR-RELATED"/>
    <property type="match status" value="1"/>
</dbReference>
<dbReference type="SUPFAM" id="SSF46966">
    <property type="entry name" value="Spectrin repeat"/>
    <property type="match status" value="1"/>
</dbReference>
<protein>
    <recommendedName>
        <fullName evidence="2">SESTD1-like spectrin repeats region domain-containing protein</fullName>
    </recommendedName>
</protein>
<dbReference type="EMBL" id="JAIQCJ010000343">
    <property type="protein sequence ID" value="KAJ8796654.1"/>
    <property type="molecule type" value="Genomic_DNA"/>
</dbReference>
<dbReference type="GO" id="GO:0005085">
    <property type="term" value="F:guanyl-nucleotide exchange factor activity"/>
    <property type="evidence" value="ECO:0007669"/>
    <property type="project" value="UniProtKB-KW"/>
</dbReference>
<dbReference type="GO" id="GO:0005737">
    <property type="term" value="C:cytoplasm"/>
    <property type="evidence" value="ECO:0007669"/>
    <property type="project" value="TreeGrafter"/>
</dbReference>
<keyword evidence="4" id="KW-1185">Reference proteome</keyword>